<protein>
    <submittedName>
        <fullName evidence="1">Uncharacterized protein</fullName>
    </submittedName>
</protein>
<dbReference type="RefSeq" id="WP_232681986.1">
    <property type="nucleotide sequence ID" value="NZ_CP150845.1"/>
</dbReference>
<name>A0ABZ2UBT0_9FLAO</name>
<sequence length="90" mass="10810">MQGIDNIEHRKLLQIFEKYKDETIAVQTTSEDDLKIYQNMEELDVLYNCFKILLAELQKCTRDYELKKKSTRSIIHKNLRKIKTETEKKS</sequence>
<evidence type="ECO:0000313" key="1">
    <source>
        <dbReference type="EMBL" id="WYZ18897.1"/>
    </source>
</evidence>
<organism evidence="1 2">
    <name type="scientific">Flavobacterium soyae</name>
    <dbReference type="NCBI Taxonomy" id="2903098"/>
    <lineage>
        <taxon>Bacteria</taxon>
        <taxon>Pseudomonadati</taxon>
        <taxon>Bacteroidota</taxon>
        <taxon>Flavobacteriia</taxon>
        <taxon>Flavobacteriales</taxon>
        <taxon>Flavobacteriaceae</taxon>
        <taxon>Flavobacterium</taxon>
    </lineage>
</organism>
<reference evidence="1 2" key="1">
    <citation type="submission" date="2024-03" db="EMBL/GenBank/DDBJ databases">
        <title>Flavobacterium soyae.</title>
        <authorList>
            <person name="Zheng W."/>
        </authorList>
    </citation>
    <scope>NUCLEOTIDE SEQUENCE [LARGE SCALE GENOMIC DNA]</scope>
    <source>
        <strain evidence="1 2">55</strain>
    </source>
</reference>
<accession>A0ABZ2UBT0</accession>
<evidence type="ECO:0000313" key="2">
    <source>
        <dbReference type="Proteomes" id="UP001623852"/>
    </source>
</evidence>
<dbReference type="EMBL" id="CP150845">
    <property type="protein sequence ID" value="WYZ18897.1"/>
    <property type="molecule type" value="Genomic_DNA"/>
</dbReference>
<keyword evidence="2" id="KW-1185">Reference proteome</keyword>
<proteinExistence type="predicted"/>
<dbReference type="Proteomes" id="UP001623852">
    <property type="component" value="Chromosome"/>
</dbReference>
<gene>
    <name evidence="1" type="ORF">AABD74_17240</name>
</gene>